<name>A0ABW2DH12_9BACT</name>
<keyword evidence="3" id="KW-1185">Reference proteome</keyword>
<dbReference type="PROSITE" id="PS51257">
    <property type="entry name" value="PROKAR_LIPOPROTEIN"/>
    <property type="match status" value="1"/>
</dbReference>
<evidence type="ECO:0000313" key="3">
    <source>
        <dbReference type="Proteomes" id="UP001596405"/>
    </source>
</evidence>
<dbReference type="RefSeq" id="WP_153042234.1">
    <property type="nucleotide sequence ID" value="NZ_JBHSYQ010000003.1"/>
</dbReference>
<evidence type="ECO:0008006" key="4">
    <source>
        <dbReference type="Google" id="ProtNLM"/>
    </source>
</evidence>
<dbReference type="Proteomes" id="UP001596405">
    <property type="component" value="Unassembled WGS sequence"/>
</dbReference>
<organism evidence="2 3">
    <name type="scientific">Rufibacter roseus</name>
    <dbReference type="NCBI Taxonomy" id="1567108"/>
    <lineage>
        <taxon>Bacteria</taxon>
        <taxon>Pseudomonadati</taxon>
        <taxon>Bacteroidota</taxon>
        <taxon>Cytophagia</taxon>
        <taxon>Cytophagales</taxon>
        <taxon>Hymenobacteraceae</taxon>
        <taxon>Rufibacter</taxon>
    </lineage>
</organism>
<keyword evidence="1" id="KW-0732">Signal</keyword>
<sequence>MIKNIAHILRHNSLLPQLALCMLLLLSACGSSPETEQEDSLYLFKPGKNYPYLLTAKDSSGTIFSTDTVTLFVKDSSATDYEEEQEHTYYSLSLAGHWSTDSIPEQIPAQLTADEHAYTLAFPSIYQHDFTSYTLPLEVDWMMEEGKEKNQLVKGLTAGTLHPGPSYSIRRVLTYVGAEDLKIGKSKYSKCRKMIALDESPIGKVKVTYWVHPESGFVQALYQHVSGEREFVLQQKT</sequence>
<comment type="caution">
    <text evidence="2">The sequence shown here is derived from an EMBL/GenBank/DDBJ whole genome shotgun (WGS) entry which is preliminary data.</text>
</comment>
<protein>
    <recommendedName>
        <fullName evidence="4">DUF3108 domain-containing protein</fullName>
    </recommendedName>
</protein>
<evidence type="ECO:0000256" key="1">
    <source>
        <dbReference type="SAM" id="SignalP"/>
    </source>
</evidence>
<evidence type="ECO:0000313" key="2">
    <source>
        <dbReference type="EMBL" id="MFC6996950.1"/>
    </source>
</evidence>
<reference evidence="3" key="1">
    <citation type="journal article" date="2019" name="Int. J. Syst. Evol. Microbiol.">
        <title>The Global Catalogue of Microorganisms (GCM) 10K type strain sequencing project: providing services to taxonomists for standard genome sequencing and annotation.</title>
        <authorList>
            <consortium name="The Broad Institute Genomics Platform"/>
            <consortium name="The Broad Institute Genome Sequencing Center for Infectious Disease"/>
            <person name="Wu L."/>
            <person name="Ma J."/>
        </authorList>
    </citation>
    <scope>NUCLEOTIDE SEQUENCE [LARGE SCALE GENOMIC DNA]</scope>
    <source>
        <strain evidence="3">CGMCC 4.7393</strain>
    </source>
</reference>
<feature type="signal peptide" evidence="1">
    <location>
        <begin position="1"/>
        <end position="30"/>
    </location>
</feature>
<feature type="chain" id="PRO_5047540666" description="DUF3108 domain-containing protein" evidence="1">
    <location>
        <begin position="31"/>
        <end position="237"/>
    </location>
</feature>
<dbReference type="EMBL" id="JBHSYQ010000003">
    <property type="protein sequence ID" value="MFC6996950.1"/>
    <property type="molecule type" value="Genomic_DNA"/>
</dbReference>
<proteinExistence type="predicted"/>
<accession>A0ABW2DH12</accession>
<gene>
    <name evidence="2" type="ORF">ACFQHR_04900</name>
</gene>